<dbReference type="EMBL" id="QJPJ01000023">
    <property type="protein sequence ID" value="PXZ38205.1"/>
    <property type="molecule type" value="Genomic_DNA"/>
</dbReference>
<name>A0AAE5TG69_AVIPA</name>
<sequence length="76" mass="9052">MINPQGVERIIKQQKNEKFLQKGVAKILKKPIIRRTQRRDVVEIERYTSRRCFLLFNNQSDNLCGHLLNSEKIKDL</sequence>
<evidence type="ECO:0000313" key="1">
    <source>
        <dbReference type="EMBL" id="PXZ38205.1"/>
    </source>
</evidence>
<dbReference type="AlphaFoldDB" id="A0AAE5TG69"/>
<proteinExistence type="predicted"/>
<protein>
    <submittedName>
        <fullName evidence="1">Uncharacterized protein</fullName>
    </submittedName>
</protein>
<reference evidence="1 2" key="1">
    <citation type="submission" date="2018-06" db="EMBL/GenBank/DDBJ databases">
        <authorList>
            <person name="Teymurazov M."/>
            <person name="Kislichkina A."/>
            <person name="Abaymova A."/>
            <person name="Mukhina T."/>
            <person name="Mayskaya N."/>
            <person name="Svetoch E."/>
            <person name="Bogun A."/>
        </authorList>
    </citation>
    <scope>NUCLEOTIDE SEQUENCE [LARGE SCALE GENOMIC DNA]</scope>
    <source>
        <strain evidence="1 2">SCPM-O-B-8406</strain>
    </source>
</reference>
<evidence type="ECO:0000313" key="2">
    <source>
        <dbReference type="Proteomes" id="UP000247594"/>
    </source>
</evidence>
<gene>
    <name evidence="1" type="ORF">DM482_10665</name>
</gene>
<comment type="caution">
    <text evidence="1">The sequence shown here is derived from an EMBL/GenBank/DDBJ whole genome shotgun (WGS) entry which is preliminary data.</text>
</comment>
<accession>A0AAE5TG69</accession>
<dbReference type="Proteomes" id="UP000247594">
    <property type="component" value="Unassembled WGS sequence"/>
</dbReference>
<organism evidence="1 2">
    <name type="scientific">Avibacterium paragallinarum</name>
    <name type="common">Haemophilus gallinarum</name>
    <dbReference type="NCBI Taxonomy" id="728"/>
    <lineage>
        <taxon>Bacteria</taxon>
        <taxon>Pseudomonadati</taxon>
        <taxon>Pseudomonadota</taxon>
        <taxon>Gammaproteobacteria</taxon>
        <taxon>Pasteurellales</taxon>
        <taxon>Pasteurellaceae</taxon>
        <taxon>Avibacterium</taxon>
    </lineage>
</organism>